<dbReference type="Gene3D" id="3.40.50.10490">
    <property type="entry name" value="Glucose-6-phosphate isomerase like protein, domain 1"/>
    <property type="match status" value="2"/>
</dbReference>
<dbReference type="GO" id="GO:0097367">
    <property type="term" value="F:carbohydrate derivative binding"/>
    <property type="evidence" value="ECO:0007669"/>
    <property type="project" value="InterPro"/>
</dbReference>
<dbReference type="InterPro" id="IPR001347">
    <property type="entry name" value="SIS_dom"/>
</dbReference>
<dbReference type="PROSITE" id="PS51464">
    <property type="entry name" value="SIS"/>
    <property type="match status" value="1"/>
</dbReference>
<evidence type="ECO:0000313" key="7">
    <source>
        <dbReference type="EMBL" id="GGC88879.1"/>
    </source>
</evidence>
<dbReference type="PANTHER" id="PTHR10937:SF0">
    <property type="entry name" value="GLUTAMINE--FRUCTOSE-6-PHOSPHATE TRANSAMINASE (ISOMERIZING)"/>
    <property type="match status" value="1"/>
</dbReference>
<name>A0A916UVL7_9HYPH</name>
<dbReference type="GO" id="GO:0006002">
    <property type="term" value="P:fructose 6-phosphate metabolic process"/>
    <property type="evidence" value="ECO:0007669"/>
    <property type="project" value="TreeGrafter"/>
</dbReference>
<evidence type="ECO:0000256" key="5">
    <source>
        <dbReference type="ARBA" id="ARBA00022962"/>
    </source>
</evidence>
<reference evidence="7" key="1">
    <citation type="journal article" date="2014" name="Int. J. Syst. Evol. Microbiol.">
        <title>Complete genome sequence of Corynebacterium casei LMG S-19264T (=DSM 44701T), isolated from a smear-ripened cheese.</title>
        <authorList>
            <consortium name="US DOE Joint Genome Institute (JGI-PGF)"/>
            <person name="Walter F."/>
            <person name="Albersmeier A."/>
            <person name="Kalinowski J."/>
            <person name="Ruckert C."/>
        </authorList>
    </citation>
    <scope>NUCLEOTIDE SEQUENCE</scope>
    <source>
        <strain evidence="7">CGMCC 1.12919</strain>
    </source>
</reference>
<dbReference type="EMBL" id="BMGG01000011">
    <property type="protein sequence ID" value="GGC88879.1"/>
    <property type="molecule type" value="Genomic_DNA"/>
</dbReference>
<comment type="catalytic activity">
    <reaction evidence="1">
        <text>D-fructose 6-phosphate + L-glutamine = D-glucosamine 6-phosphate + L-glutamate</text>
        <dbReference type="Rhea" id="RHEA:13237"/>
        <dbReference type="ChEBI" id="CHEBI:29985"/>
        <dbReference type="ChEBI" id="CHEBI:58359"/>
        <dbReference type="ChEBI" id="CHEBI:58725"/>
        <dbReference type="ChEBI" id="CHEBI:61527"/>
        <dbReference type="EC" id="2.6.1.16"/>
    </reaction>
</comment>
<dbReference type="SUPFAM" id="SSF53697">
    <property type="entry name" value="SIS domain"/>
    <property type="match status" value="1"/>
</dbReference>
<dbReference type="AlphaFoldDB" id="A0A916UVL7"/>
<proteinExistence type="predicted"/>
<evidence type="ECO:0000256" key="2">
    <source>
        <dbReference type="ARBA" id="ARBA00012916"/>
    </source>
</evidence>
<feature type="domain" description="SIS" evidence="6">
    <location>
        <begin position="21"/>
        <end position="167"/>
    </location>
</feature>
<evidence type="ECO:0000256" key="1">
    <source>
        <dbReference type="ARBA" id="ARBA00001031"/>
    </source>
</evidence>
<keyword evidence="5" id="KW-0315">Glutamine amidotransferase</keyword>
<evidence type="ECO:0000313" key="8">
    <source>
        <dbReference type="Proteomes" id="UP000637002"/>
    </source>
</evidence>
<organism evidence="7 8">
    <name type="scientific">Chelatococcus reniformis</name>
    <dbReference type="NCBI Taxonomy" id="1494448"/>
    <lineage>
        <taxon>Bacteria</taxon>
        <taxon>Pseudomonadati</taxon>
        <taxon>Pseudomonadota</taxon>
        <taxon>Alphaproteobacteria</taxon>
        <taxon>Hyphomicrobiales</taxon>
        <taxon>Chelatococcaceae</taxon>
        <taxon>Chelatococcus</taxon>
    </lineage>
</organism>
<dbReference type="Pfam" id="PF01380">
    <property type="entry name" value="SIS"/>
    <property type="match status" value="1"/>
</dbReference>
<dbReference type="InterPro" id="IPR046348">
    <property type="entry name" value="SIS_dom_sf"/>
</dbReference>
<evidence type="ECO:0000259" key="6">
    <source>
        <dbReference type="PROSITE" id="PS51464"/>
    </source>
</evidence>
<evidence type="ECO:0000256" key="4">
    <source>
        <dbReference type="ARBA" id="ARBA00022576"/>
    </source>
</evidence>
<protein>
    <recommendedName>
        <fullName evidence="3">Glutamine--fructose-6-phosphate aminotransferase [isomerizing]</fullName>
        <ecNumber evidence="2">2.6.1.16</ecNumber>
    </recommendedName>
</protein>
<dbReference type="GO" id="GO:0004360">
    <property type="term" value="F:glutamine-fructose-6-phosphate transaminase (isomerizing) activity"/>
    <property type="evidence" value="ECO:0007669"/>
    <property type="project" value="UniProtKB-EC"/>
</dbReference>
<keyword evidence="4" id="KW-0808">Transferase</keyword>
<keyword evidence="8" id="KW-1185">Reference proteome</keyword>
<dbReference type="PANTHER" id="PTHR10937">
    <property type="entry name" value="GLUCOSAMINE--FRUCTOSE-6-PHOSPHATE AMINOTRANSFERASE, ISOMERIZING"/>
    <property type="match status" value="1"/>
</dbReference>
<gene>
    <name evidence="7" type="ORF">GCM10010994_53470</name>
</gene>
<comment type="caution">
    <text evidence="7">The sequence shown here is derived from an EMBL/GenBank/DDBJ whole genome shotgun (WGS) entry which is preliminary data.</text>
</comment>
<evidence type="ECO:0000256" key="3">
    <source>
        <dbReference type="ARBA" id="ARBA00016090"/>
    </source>
</evidence>
<dbReference type="GO" id="GO:0006047">
    <property type="term" value="P:UDP-N-acetylglucosamine metabolic process"/>
    <property type="evidence" value="ECO:0007669"/>
    <property type="project" value="TreeGrafter"/>
</dbReference>
<reference evidence="7" key="2">
    <citation type="submission" date="2020-09" db="EMBL/GenBank/DDBJ databases">
        <authorList>
            <person name="Sun Q."/>
            <person name="Zhou Y."/>
        </authorList>
    </citation>
    <scope>NUCLEOTIDE SEQUENCE</scope>
    <source>
        <strain evidence="7">CGMCC 1.12919</strain>
    </source>
</reference>
<dbReference type="Proteomes" id="UP000637002">
    <property type="component" value="Unassembled WGS sequence"/>
</dbReference>
<keyword evidence="4" id="KW-0032">Aminotransferase</keyword>
<dbReference type="GO" id="GO:0006487">
    <property type="term" value="P:protein N-linked glycosylation"/>
    <property type="evidence" value="ECO:0007669"/>
    <property type="project" value="TreeGrafter"/>
</dbReference>
<dbReference type="EC" id="2.6.1.16" evidence="2"/>
<accession>A0A916UVL7</accession>
<sequence length="333" mass="34059">MEISRFINEQPSAVIETVRAIGPLLEAHDFTGIEHVTLVGSGSSLNAATAAAAFVGAADSLTAEAMGATPFLARRRLPNAKAALVVVLTQTGASATSIAAARAAADAGARILVITANGDSDAARLALPTLLLPIGAETIGPKTKGYAASCAALFALAARLGAPVPEPPGLHTALMAALAAAARRAGALAAGLDAADHVMVAGDGASHGIALEGSLKIAEIAGLPTSAYTMEEMLHGRLHGLTEHSLCMPIATDAPAQAEAQRVREVMAPLGVRVEPVEAAPARDLPAPWSTLAAAFVFQHLAVALCLRRGRDPDLMRYPGLTHRFDIKTDLQP</sequence>